<dbReference type="EMBL" id="PDLN01000009">
    <property type="protein sequence ID" value="RDW75624.1"/>
    <property type="molecule type" value="Genomic_DNA"/>
</dbReference>
<proteinExistence type="predicted"/>
<organism evidence="2 3">
    <name type="scientific">Coleophoma crateriformis</name>
    <dbReference type="NCBI Taxonomy" id="565419"/>
    <lineage>
        <taxon>Eukaryota</taxon>
        <taxon>Fungi</taxon>
        <taxon>Dikarya</taxon>
        <taxon>Ascomycota</taxon>
        <taxon>Pezizomycotina</taxon>
        <taxon>Leotiomycetes</taxon>
        <taxon>Helotiales</taxon>
        <taxon>Dermateaceae</taxon>
        <taxon>Coleophoma</taxon>
    </lineage>
</organism>
<evidence type="ECO:0000313" key="2">
    <source>
        <dbReference type="EMBL" id="RDW75624.1"/>
    </source>
</evidence>
<gene>
    <name evidence="2" type="ORF">BP5796_06445</name>
</gene>
<reference evidence="2 3" key="1">
    <citation type="journal article" date="2018" name="IMA Fungus">
        <title>IMA Genome-F 9: Draft genome sequence of Annulohypoxylon stygium, Aspergillus mulundensis, Berkeleyomyces basicola (syn. Thielaviopsis basicola), Ceratocystis smalleyi, two Cercospora beticola strains, Coleophoma cylindrospora, Fusarium fracticaudum, Phialophora cf. hyalina, and Morchella septimelata.</title>
        <authorList>
            <person name="Wingfield B.D."/>
            <person name="Bills G.F."/>
            <person name="Dong Y."/>
            <person name="Huang W."/>
            <person name="Nel W.J."/>
            <person name="Swalarsk-Parry B.S."/>
            <person name="Vaghefi N."/>
            <person name="Wilken P.M."/>
            <person name="An Z."/>
            <person name="de Beer Z.W."/>
            <person name="De Vos L."/>
            <person name="Chen L."/>
            <person name="Duong T.A."/>
            <person name="Gao Y."/>
            <person name="Hammerbacher A."/>
            <person name="Kikkert J.R."/>
            <person name="Li Y."/>
            <person name="Li H."/>
            <person name="Li K."/>
            <person name="Li Q."/>
            <person name="Liu X."/>
            <person name="Ma X."/>
            <person name="Naidoo K."/>
            <person name="Pethybridge S.J."/>
            <person name="Sun J."/>
            <person name="Steenkamp E.T."/>
            <person name="van der Nest M.A."/>
            <person name="van Wyk S."/>
            <person name="Wingfield M.J."/>
            <person name="Xiong C."/>
            <person name="Yue Q."/>
            <person name="Zhang X."/>
        </authorList>
    </citation>
    <scope>NUCLEOTIDE SEQUENCE [LARGE SCALE GENOMIC DNA]</scope>
    <source>
        <strain evidence="2 3">BP5796</strain>
    </source>
</reference>
<feature type="region of interest" description="Disordered" evidence="1">
    <location>
        <begin position="75"/>
        <end position="105"/>
    </location>
</feature>
<keyword evidence="3" id="KW-1185">Reference proteome</keyword>
<accession>A0A3D8RP03</accession>
<sequence>MPEHGQTFQFVMLNVDFGDGGRPRPDKTTLTRARAHVMNNYIRQVRSTSQPGDVLPTAAVSSSIEECKDRFKTSSWKGRRKRDGLPAVSMKGRAGTEKPDIQTSQLTHEHKQALMTREPSSGCIDPFSSLPIDTSSKENNQLLRYYERDYLQNSLAFETDKRMVSLVMEDNACMSSMLSIVALNYSFRSGQNPSPHCFALRGTAISILKERLENLAPNIMREMALDIMEHTVGLLASFSIFDVSKHDLLKAQFTLLTYPAA</sequence>
<dbReference type="Proteomes" id="UP000256328">
    <property type="component" value="Unassembled WGS sequence"/>
</dbReference>
<evidence type="ECO:0000313" key="3">
    <source>
        <dbReference type="Proteomes" id="UP000256328"/>
    </source>
</evidence>
<protein>
    <recommendedName>
        <fullName evidence="4">Transcription factor domain-containing protein</fullName>
    </recommendedName>
</protein>
<evidence type="ECO:0000256" key="1">
    <source>
        <dbReference type="SAM" id="MobiDB-lite"/>
    </source>
</evidence>
<name>A0A3D8RP03_9HELO</name>
<dbReference type="PANTHER" id="PTHR37540">
    <property type="entry name" value="TRANSCRIPTION FACTOR (ACR-2), PUTATIVE-RELATED-RELATED"/>
    <property type="match status" value="1"/>
</dbReference>
<dbReference type="PANTHER" id="PTHR37540:SF5">
    <property type="entry name" value="TRANSCRIPTION FACTOR DOMAIN-CONTAINING PROTEIN"/>
    <property type="match status" value="1"/>
</dbReference>
<comment type="caution">
    <text evidence="2">The sequence shown here is derived from an EMBL/GenBank/DDBJ whole genome shotgun (WGS) entry which is preliminary data.</text>
</comment>
<evidence type="ECO:0008006" key="4">
    <source>
        <dbReference type="Google" id="ProtNLM"/>
    </source>
</evidence>
<dbReference type="OrthoDB" id="4158087at2759"/>
<dbReference type="AlphaFoldDB" id="A0A3D8RP03"/>